<gene>
    <name evidence="7" type="primary">mth2_12</name>
    <name evidence="7" type="ORF">NPIL_359431</name>
</gene>
<dbReference type="OrthoDB" id="6425212at2759"/>
<feature type="transmembrane region" description="Helical" evidence="5">
    <location>
        <begin position="240"/>
        <end position="261"/>
    </location>
</feature>
<feature type="transmembrane region" description="Helical" evidence="5">
    <location>
        <begin position="395"/>
        <end position="420"/>
    </location>
</feature>
<evidence type="ECO:0000256" key="5">
    <source>
        <dbReference type="SAM" id="Phobius"/>
    </source>
</evidence>
<dbReference type="PROSITE" id="PS50261">
    <property type="entry name" value="G_PROTEIN_RECEP_F2_4"/>
    <property type="match status" value="1"/>
</dbReference>
<comment type="caution">
    <text evidence="7">The sequence shown here is derived from an EMBL/GenBank/DDBJ whole genome shotgun (WGS) entry which is preliminary data.</text>
</comment>
<evidence type="ECO:0000313" key="7">
    <source>
        <dbReference type="EMBL" id="GFT48794.1"/>
    </source>
</evidence>
<name>A0A8X6P4M3_NEPPI</name>
<evidence type="ECO:0000256" key="3">
    <source>
        <dbReference type="ARBA" id="ARBA00022989"/>
    </source>
</evidence>
<feature type="transmembrane region" description="Helical" evidence="5">
    <location>
        <begin position="345"/>
        <end position="366"/>
    </location>
</feature>
<dbReference type="Gene3D" id="1.20.1070.10">
    <property type="entry name" value="Rhodopsin 7-helix transmembrane proteins"/>
    <property type="match status" value="1"/>
</dbReference>
<dbReference type="CDD" id="cd15039">
    <property type="entry name" value="7tmB3_Methuselah-like"/>
    <property type="match status" value="1"/>
</dbReference>
<dbReference type="InterPro" id="IPR017981">
    <property type="entry name" value="GPCR_2-like_7TM"/>
</dbReference>
<evidence type="ECO:0000256" key="4">
    <source>
        <dbReference type="ARBA" id="ARBA00023136"/>
    </source>
</evidence>
<dbReference type="EMBL" id="BMAW01016386">
    <property type="protein sequence ID" value="GFT48794.1"/>
    <property type="molecule type" value="Genomic_DNA"/>
</dbReference>
<proteinExistence type="predicted"/>
<feature type="transmembrane region" description="Helical" evidence="5">
    <location>
        <begin position="268"/>
        <end position="286"/>
    </location>
</feature>
<dbReference type="GO" id="GO:0004930">
    <property type="term" value="F:G protein-coupled receptor activity"/>
    <property type="evidence" value="ECO:0007669"/>
    <property type="project" value="InterPro"/>
</dbReference>
<keyword evidence="8" id="KW-1185">Reference proteome</keyword>
<keyword evidence="4 5" id="KW-0472">Membrane</keyword>
<dbReference type="Proteomes" id="UP000887013">
    <property type="component" value="Unassembled WGS sequence"/>
</dbReference>
<dbReference type="PANTHER" id="PTHR45902">
    <property type="entry name" value="LATROPHILIN RECEPTOR-LIKE PROTEIN A"/>
    <property type="match status" value="1"/>
</dbReference>
<dbReference type="InterPro" id="IPR000832">
    <property type="entry name" value="GPCR_2_secretin-like"/>
</dbReference>
<evidence type="ECO:0000313" key="8">
    <source>
        <dbReference type="Proteomes" id="UP000887013"/>
    </source>
</evidence>
<dbReference type="AlphaFoldDB" id="A0A8X6P4M3"/>
<dbReference type="Pfam" id="PF00002">
    <property type="entry name" value="7tm_2"/>
    <property type="match status" value="1"/>
</dbReference>
<keyword evidence="2 5" id="KW-0812">Transmembrane</keyword>
<feature type="transmembrane region" description="Helical" evidence="5">
    <location>
        <begin position="440"/>
        <end position="461"/>
    </location>
</feature>
<evidence type="ECO:0000256" key="2">
    <source>
        <dbReference type="ARBA" id="ARBA00022692"/>
    </source>
</evidence>
<accession>A0A8X6P4M3</accession>
<dbReference type="InterPro" id="IPR053231">
    <property type="entry name" value="GPCR_LN-TM7"/>
</dbReference>
<organism evidence="7 8">
    <name type="scientific">Nephila pilipes</name>
    <name type="common">Giant wood spider</name>
    <name type="synonym">Nephila maculata</name>
    <dbReference type="NCBI Taxonomy" id="299642"/>
    <lineage>
        <taxon>Eukaryota</taxon>
        <taxon>Metazoa</taxon>
        <taxon>Ecdysozoa</taxon>
        <taxon>Arthropoda</taxon>
        <taxon>Chelicerata</taxon>
        <taxon>Arachnida</taxon>
        <taxon>Araneae</taxon>
        <taxon>Araneomorphae</taxon>
        <taxon>Entelegynae</taxon>
        <taxon>Araneoidea</taxon>
        <taxon>Nephilidae</taxon>
        <taxon>Nephila</taxon>
    </lineage>
</organism>
<protein>
    <submittedName>
        <fullName evidence="7">G-protein coupled receptor Mth2</fullName>
    </submittedName>
</protein>
<evidence type="ECO:0000256" key="1">
    <source>
        <dbReference type="ARBA" id="ARBA00004141"/>
    </source>
</evidence>
<keyword evidence="3 5" id="KW-1133">Transmembrane helix</keyword>
<dbReference type="PANTHER" id="PTHR45902:SF4">
    <property type="entry name" value="G-PROTEIN COUPLED RECEPTORS FAMILY 2 PROFILE 2 DOMAIN-CONTAINING PROTEIN"/>
    <property type="match status" value="1"/>
</dbReference>
<dbReference type="GO" id="GO:0007166">
    <property type="term" value="P:cell surface receptor signaling pathway"/>
    <property type="evidence" value="ECO:0007669"/>
    <property type="project" value="InterPro"/>
</dbReference>
<sequence length="513" mass="58595">MLSASSYLLIRFLFRNSYDLKKKRRVKEINIISLERFDQNHSQYILKGNHKMEPLLKMLPSVYVFHFIFICGWIMPSVASSLNAQNSLYEVITSNSSAESNDNLTQYKSADCRFENIGLEDVKFINNNKMYIPPVNINMDSSQRLIIINFVKIRQNGTEELKREIFRQCSKEIHCVHGFEIFSNGSALVYNDLMEPGTFELREGKLLTCTNSSNNDDINSIVDEGILMFKRRHSPILGRIGSSISIVALIAHLITFCFVPILRNLPGYNLASLSLALILAYSFALIGQIPEVVGVFCIVTGVLQVNFLLTALLCMNVLCFDIWRTLKRAKSKMVICSQNKKRNHFIIYSIYSWGVPLIITCISVIIDNTEGIPSWIKPHFGRYNICWITNSKAKVIFFTTMGVVALLSNVVFFVMSAFIIKNNTMKNTSDQLKQTARLNFFLYVRLGFSMGLTRLVCIIALLSNERIAWIIFDVLQSLQGVFIFLLFTCSRRVFKYIRYKISPLTSQSSATDI</sequence>
<feature type="domain" description="G-protein coupled receptors family 2 profile 2" evidence="6">
    <location>
        <begin position="234"/>
        <end position="491"/>
    </location>
</feature>
<comment type="subcellular location">
    <subcellularLocation>
        <location evidence="1">Membrane</location>
        <topology evidence="1">Multi-pass membrane protein</topology>
    </subcellularLocation>
</comment>
<dbReference type="GO" id="GO:0016020">
    <property type="term" value="C:membrane"/>
    <property type="evidence" value="ECO:0007669"/>
    <property type="project" value="UniProtKB-SubCell"/>
</dbReference>
<keyword evidence="7" id="KW-0675">Receptor</keyword>
<reference evidence="7" key="1">
    <citation type="submission" date="2020-08" db="EMBL/GenBank/DDBJ databases">
        <title>Multicomponent nature underlies the extraordinary mechanical properties of spider dragline silk.</title>
        <authorList>
            <person name="Kono N."/>
            <person name="Nakamura H."/>
            <person name="Mori M."/>
            <person name="Yoshida Y."/>
            <person name="Ohtoshi R."/>
            <person name="Malay A.D."/>
            <person name="Moran D.A.P."/>
            <person name="Tomita M."/>
            <person name="Numata K."/>
            <person name="Arakawa K."/>
        </authorList>
    </citation>
    <scope>NUCLEOTIDE SEQUENCE</scope>
</reference>
<feature type="transmembrane region" description="Helical" evidence="5">
    <location>
        <begin position="292"/>
        <end position="324"/>
    </location>
</feature>
<evidence type="ECO:0000259" key="6">
    <source>
        <dbReference type="PROSITE" id="PS50261"/>
    </source>
</evidence>
<feature type="transmembrane region" description="Helical" evidence="5">
    <location>
        <begin position="467"/>
        <end position="489"/>
    </location>
</feature>